<organism evidence="2 3">
    <name type="scientific">Macrosiphum euphorbiae</name>
    <name type="common">potato aphid</name>
    <dbReference type="NCBI Taxonomy" id="13131"/>
    <lineage>
        <taxon>Eukaryota</taxon>
        <taxon>Metazoa</taxon>
        <taxon>Ecdysozoa</taxon>
        <taxon>Arthropoda</taxon>
        <taxon>Hexapoda</taxon>
        <taxon>Insecta</taxon>
        <taxon>Pterygota</taxon>
        <taxon>Neoptera</taxon>
        <taxon>Paraneoptera</taxon>
        <taxon>Hemiptera</taxon>
        <taxon>Sternorrhyncha</taxon>
        <taxon>Aphidomorpha</taxon>
        <taxon>Aphidoidea</taxon>
        <taxon>Aphididae</taxon>
        <taxon>Macrosiphini</taxon>
        <taxon>Macrosiphum</taxon>
    </lineage>
</organism>
<reference evidence="2 3" key="1">
    <citation type="submission" date="2023-01" db="EMBL/GenBank/DDBJ databases">
        <authorList>
            <person name="Whitehead M."/>
        </authorList>
    </citation>
    <scope>NUCLEOTIDE SEQUENCE [LARGE SCALE GENOMIC DNA]</scope>
</reference>
<gene>
    <name evidence="2" type="ORF">MEUPH1_LOCUS14783</name>
</gene>
<proteinExistence type="predicted"/>
<feature type="region of interest" description="Disordered" evidence="1">
    <location>
        <begin position="1"/>
        <end position="24"/>
    </location>
</feature>
<dbReference type="AlphaFoldDB" id="A0AAV0WU69"/>
<accession>A0AAV0WU69</accession>
<evidence type="ECO:0000313" key="3">
    <source>
        <dbReference type="Proteomes" id="UP001160148"/>
    </source>
</evidence>
<evidence type="ECO:0000313" key="2">
    <source>
        <dbReference type="EMBL" id="CAI6359363.1"/>
    </source>
</evidence>
<keyword evidence="3" id="KW-1185">Reference proteome</keyword>
<dbReference type="Proteomes" id="UP001160148">
    <property type="component" value="Unassembled WGS sequence"/>
</dbReference>
<sequence length="112" mass="11891">MNKNPKGTTPKNSTPNRSYKPISKSTISTLKTKINKPSHNTASIQQSTKNIVVQGTDLNVGVPSTPTSNHTSRIAIKNPLLLSATTTPSSDNNRTAVTIAQHTNNNIISGVS</sequence>
<evidence type="ECO:0000256" key="1">
    <source>
        <dbReference type="SAM" id="MobiDB-lite"/>
    </source>
</evidence>
<protein>
    <submittedName>
        <fullName evidence="2">Uncharacterized protein</fullName>
    </submittedName>
</protein>
<comment type="caution">
    <text evidence="2">The sequence shown here is derived from an EMBL/GenBank/DDBJ whole genome shotgun (WGS) entry which is preliminary data.</text>
</comment>
<name>A0AAV0WU69_9HEMI</name>
<dbReference type="EMBL" id="CARXXK010000002">
    <property type="protein sequence ID" value="CAI6359363.1"/>
    <property type="molecule type" value="Genomic_DNA"/>
</dbReference>